<sequence>MFKKILSYFYPITIYNTSSSISKSLEVTLYNGKTMLNTKNTNYSYGSLQTVLKKGLITIGQDEIDNMNAILLLGVAGGSVVQTLISDFKFSKKITGVELDAEIIDIANSYFGLDKIGNFKCVIADAEEFVKTSIITYNLIIIDIFKDTEMPSFLFEKSFIDNIKKLLQANGFILFNTMLLDSNKRDQLNQYLKNFESEKFDVTVLKNVERFNDLLIIKKL</sequence>
<dbReference type="Proteomes" id="UP000800984">
    <property type="component" value="Unassembled WGS sequence"/>
</dbReference>
<dbReference type="SUPFAM" id="SSF53335">
    <property type="entry name" value="S-adenosyl-L-methionine-dependent methyltransferases"/>
    <property type="match status" value="1"/>
</dbReference>
<comment type="caution">
    <text evidence="2">The sequence shown here is derived from an EMBL/GenBank/DDBJ whole genome shotgun (WGS) entry which is preliminary data.</text>
</comment>
<dbReference type="PANTHER" id="PTHR11558">
    <property type="entry name" value="SPERMIDINE/SPERMINE SYNTHASE"/>
    <property type="match status" value="1"/>
</dbReference>
<name>A0ABX0I5M4_9FLAO</name>
<dbReference type="RefSeq" id="WP_166077102.1">
    <property type="nucleotide sequence ID" value="NZ_JAAJBT010000004.1"/>
</dbReference>
<dbReference type="InterPro" id="IPR029063">
    <property type="entry name" value="SAM-dependent_MTases_sf"/>
</dbReference>
<gene>
    <name evidence="2" type="ORF">G4D72_07775</name>
</gene>
<dbReference type="Pfam" id="PF01564">
    <property type="entry name" value="Spermine_synth"/>
    <property type="match status" value="1"/>
</dbReference>
<evidence type="ECO:0000256" key="1">
    <source>
        <dbReference type="ARBA" id="ARBA00023066"/>
    </source>
</evidence>
<dbReference type="EMBL" id="JAAJBT010000004">
    <property type="protein sequence ID" value="NHM02006.1"/>
    <property type="molecule type" value="Genomic_DNA"/>
</dbReference>
<dbReference type="Gene3D" id="3.40.50.150">
    <property type="entry name" value="Vaccinia Virus protein VP39"/>
    <property type="match status" value="1"/>
</dbReference>
<protein>
    <submittedName>
        <fullName evidence="2">Spermidine synthase</fullName>
    </submittedName>
</protein>
<keyword evidence="1" id="KW-0745">Spermidine biosynthesis</keyword>
<evidence type="ECO:0000313" key="3">
    <source>
        <dbReference type="Proteomes" id="UP000800984"/>
    </source>
</evidence>
<keyword evidence="3" id="KW-1185">Reference proteome</keyword>
<organism evidence="2 3">
    <name type="scientific">Flavobacterium difficile</name>
    <dbReference type="NCBI Taxonomy" id="2709659"/>
    <lineage>
        <taxon>Bacteria</taxon>
        <taxon>Pseudomonadati</taxon>
        <taxon>Bacteroidota</taxon>
        <taxon>Flavobacteriia</taxon>
        <taxon>Flavobacteriales</taxon>
        <taxon>Flavobacteriaceae</taxon>
        <taxon>Flavobacterium</taxon>
    </lineage>
</organism>
<dbReference type="PANTHER" id="PTHR11558:SF11">
    <property type="entry name" value="SPERMIDINE SYNTHASE"/>
    <property type="match status" value="1"/>
</dbReference>
<proteinExistence type="predicted"/>
<reference evidence="2 3" key="1">
    <citation type="submission" date="2020-02" db="EMBL/GenBank/DDBJ databases">
        <authorList>
            <person name="Chen W.-M."/>
        </authorList>
    </citation>
    <scope>NUCLEOTIDE SEQUENCE [LARGE SCALE GENOMIC DNA]</scope>
    <source>
        <strain evidence="2 3">KDG-16</strain>
    </source>
</reference>
<accession>A0ABX0I5M4</accession>
<evidence type="ECO:0000313" key="2">
    <source>
        <dbReference type="EMBL" id="NHM02006.1"/>
    </source>
</evidence>
<dbReference type="CDD" id="cd02440">
    <property type="entry name" value="AdoMet_MTases"/>
    <property type="match status" value="1"/>
</dbReference>
<dbReference type="InterPro" id="IPR001045">
    <property type="entry name" value="Spermi_synthase"/>
</dbReference>